<feature type="domain" description="Metallo-beta-lactamase" evidence="7">
    <location>
        <begin position="580"/>
        <end position="770"/>
    </location>
</feature>
<feature type="transmembrane region" description="Helical" evidence="6">
    <location>
        <begin position="378"/>
        <end position="395"/>
    </location>
</feature>
<feature type="transmembrane region" description="Helical" evidence="6">
    <location>
        <begin position="537"/>
        <end position="559"/>
    </location>
</feature>
<feature type="transmembrane region" description="Helical" evidence="6">
    <location>
        <begin position="309"/>
        <end position="326"/>
    </location>
</feature>
<reference evidence="9" key="1">
    <citation type="submission" date="2016-10" db="EMBL/GenBank/DDBJ databases">
        <authorList>
            <person name="de Groot N.N."/>
        </authorList>
    </citation>
    <scope>NUCLEOTIDE SEQUENCE [LARGE SCALE GENOMIC DNA]</scope>
    <source>
        <strain evidence="9">DSM 20639</strain>
    </source>
</reference>
<evidence type="ECO:0000256" key="6">
    <source>
        <dbReference type="SAM" id="Phobius"/>
    </source>
</evidence>
<reference evidence="8" key="3">
    <citation type="submission" date="2023-10" db="EMBL/GenBank/DDBJ databases">
        <title>Whole Genome based description of the genera Actinobaculum and Actinotignum reveals a complex phylogenetic relationship within the species included in the genus Actinotignum.</title>
        <authorList>
            <person name="Jensen C.S."/>
            <person name="Dargis R."/>
            <person name="Kemp M."/>
            <person name="Christensen J.J."/>
        </authorList>
    </citation>
    <scope>NUCLEOTIDE SEQUENCE</scope>
    <source>
        <strain evidence="8">Actinobaculum_suis_CCUG19206T</strain>
    </source>
</reference>
<protein>
    <submittedName>
        <fullName evidence="8">ComEC/Rec2 family competence protein</fullName>
    </submittedName>
    <submittedName>
        <fullName evidence="9">Competence protein ComEC</fullName>
    </submittedName>
</protein>
<dbReference type="SUPFAM" id="SSF56281">
    <property type="entry name" value="Metallo-hydrolase/oxidoreductase"/>
    <property type="match status" value="1"/>
</dbReference>
<feature type="transmembrane region" description="Helical" evidence="6">
    <location>
        <begin position="497"/>
        <end position="517"/>
    </location>
</feature>
<gene>
    <name evidence="8" type="ORF">R6G71_03995</name>
    <name evidence="9" type="ORF">SAMN05421878_11534</name>
</gene>
<evidence type="ECO:0000256" key="5">
    <source>
        <dbReference type="ARBA" id="ARBA00023136"/>
    </source>
</evidence>
<evidence type="ECO:0000256" key="4">
    <source>
        <dbReference type="ARBA" id="ARBA00022989"/>
    </source>
</evidence>
<feature type="transmembrane region" description="Helical" evidence="6">
    <location>
        <begin position="435"/>
        <end position="459"/>
    </location>
</feature>
<feature type="transmembrane region" description="Helical" evidence="6">
    <location>
        <begin position="281"/>
        <end position="302"/>
    </location>
</feature>
<dbReference type="Pfam" id="PF00753">
    <property type="entry name" value="Lactamase_B"/>
    <property type="match status" value="1"/>
</dbReference>
<proteinExistence type="predicted"/>
<feature type="transmembrane region" description="Helical" evidence="6">
    <location>
        <begin position="407"/>
        <end position="429"/>
    </location>
</feature>
<dbReference type="EMBL" id="JAWNFU010000002">
    <property type="protein sequence ID" value="MDY5153214.1"/>
    <property type="molecule type" value="Genomic_DNA"/>
</dbReference>
<dbReference type="AlphaFoldDB" id="A0A1G7E775"/>
<dbReference type="GO" id="GO:0005886">
    <property type="term" value="C:plasma membrane"/>
    <property type="evidence" value="ECO:0007669"/>
    <property type="project" value="UniProtKB-SubCell"/>
</dbReference>
<evidence type="ECO:0000256" key="3">
    <source>
        <dbReference type="ARBA" id="ARBA00022692"/>
    </source>
</evidence>
<dbReference type="SMART" id="SM00849">
    <property type="entry name" value="Lactamase_B"/>
    <property type="match status" value="1"/>
</dbReference>
<dbReference type="InterPro" id="IPR004477">
    <property type="entry name" value="ComEC_N"/>
</dbReference>
<dbReference type="InterPro" id="IPR001279">
    <property type="entry name" value="Metallo-B-lactamas"/>
</dbReference>
<dbReference type="Proteomes" id="UP001273799">
    <property type="component" value="Unassembled WGS sequence"/>
</dbReference>
<keyword evidence="2" id="KW-1003">Cell membrane</keyword>
<sequence length="810" mass="85331">MTGVDLRLAGPALSALAAAWITLAGAYRWLAILAGIIILAVSVAWYIAKSAGHSQPGFGRKPLDARPRMENCAFWNGLGPLFIAIGLGFTLGATGAGLASYMARVEIPASEVSAAEKPTREVSGREAPGRAQTVTVYGTLTENARAYRTPWGEENCQASVQPHSITFSTAGQNGTQLRHGPRARLRITVPCGALRGQTITATGRLSALENRREAAFLRGPAGEISGTGTLTARAVAAIDSAFSEILASFPAHARGLLPGVALGDESEMSPSLDEAMKTTSLAHLTAVSGGHVSILTGIVLAFLGRRYRVLTGLGCAAALAGLVTLVGTEPSVLRAALMGIMVIAAMLLGKNPHAFSGLAFAILFACALDPWLATSYGFLLSASATGAIVVFGRPLAARLSRILPAHLADLIVIPLVAQLAVTPILALFADRSSMWGVLANILVAPIVTPLTILGLLAAITAPVAPAVAKLCVQCASLCTWWLAGVAETVAEWPGSGIPIWAAAMCEIVMLIVVALPWRKFFPESPVARNSKKPRWQVVIGSGLAMCILAGLLLGGGYVWRWASGQRLPAEWEAIQCDVGQGSAFLARKNGAVVMVDVGLAGGTAAKCVREAKIDRIDLLILSHYHADHVRGLAEVMEVAQIGEVWTSLNEAPRENSRWVKAELEKAGIPYRAVRAPAEIRAGGELFAKVLSPRTAYTSEEQANADSFVVYFEVAGGVLVLSDTGREVQDRLISRVPEVRTVIVAHHGSRDHSARLARELAPEYALISVGENSYGHPHPSVYESFAGAQIIETLNCGRIAITSEGPKSRCG</sequence>
<organism evidence="9 10">
    <name type="scientific">Actinobaculum suis</name>
    <dbReference type="NCBI Taxonomy" id="1657"/>
    <lineage>
        <taxon>Bacteria</taxon>
        <taxon>Bacillati</taxon>
        <taxon>Actinomycetota</taxon>
        <taxon>Actinomycetes</taxon>
        <taxon>Actinomycetales</taxon>
        <taxon>Actinomycetaceae</taxon>
        <taxon>Actinobaculum</taxon>
    </lineage>
</organism>
<dbReference type="InterPro" id="IPR036866">
    <property type="entry name" value="RibonucZ/Hydroxyglut_hydro"/>
</dbReference>
<keyword evidence="10" id="KW-1185">Reference proteome</keyword>
<evidence type="ECO:0000313" key="9">
    <source>
        <dbReference type="EMBL" id="SDE59532.1"/>
    </source>
</evidence>
<dbReference type="Proteomes" id="UP000182744">
    <property type="component" value="Unassembled WGS sequence"/>
</dbReference>
<dbReference type="PANTHER" id="PTHR30619">
    <property type="entry name" value="DNA INTERNALIZATION/COMPETENCE PROTEIN COMEC/REC2"/>
    <property type="match status" value="1"/>
</dbReference>
<evidence type="ECO:0000313" key="8">
    <source>
        <dbReference type="EMBL" id="MDY5153214.1"/>
    </source>
</evidence>
<dbReference type="Pfam" id="PF03772">
    <property type="entry name" value="Competence"/>
    <property type="match status" value="1"/>
</dbReference>
<keyword evidence="3 6" id="KW-0812">Transmembrane</keyword>
<evidence type="ECO:0000259" key="7">
    <source>
        <dbReference type="SMART" id="SM00849"/>
    </source>
</evidence>
<keyword evidence="5 6" id="KW-0472">Membrane</keyword>
<dbReference type="InterPro" id="IPR052159">
    <property type="entry name" value="Competence_DNA_uptake"/>
</dbReference>
<comment type="subcellular location">
    <subcellularLocation>
        <location evidence="1">Cell membrane</location>
        <topology evidence="1">Multi-pass membrane protein</topology>
    </subcellularLocation>
</comment>
<feature type="transmembrane region" description="Helical" evidence="6">
    <location>
        <begin position="332"/>
        <end position="348"/>
    </location>
</feature>
<dbReference type="NCBIfam" id="TIGR00360">
    <property type="entry name" value="ComEC_N-term"/>
    <property type="match status" value="1"/>
</dbReference>
<accession>A0A1G7E775</accession>
<dbReference type="Gene3D" id="3.60.15.10">
    <property type="entry name" value="Ribonuclease Z/Hydroxyacylglutathione hydrolase-like"/>
    <property type="match status" value="1"/>
</dbReference>
<feature type="transmembrane region" description="Helical" evidence="6">
    <location>
        <begin position="30"/>
        <end position="48"/>
    </location>
</feature>
<feature type="transmembrane region" description="Helical" evidence="6">
    <location>
        <begin position="355"/>
        <end position="372"/>
    </location>
</feature>
<name>A0A1G7E775_9ACTO</name>
<dbReference type="RefSeq" id="WP_074663497.1">
    <property type="nucleotide sequence ID" value="NZ_FNAU01000015.1"/>
</dbReference>
<dbReference type="PANTHER" id="PTHR30619:SF1">
    <property type="entry name" value="RECOMBINATION PROTEIN 2"/>
    <property type="match status" value="1"/>
</dbReference>
<evidence type="ECO:0000256" key="2">
    <source>
        <dbReference type="ARBA" id="ARBA00022475"/>
    </source>
</evidence>
<keyword evidence="4 6" id="KW-1133">Transmembrane helix</keyword>
<dbReference type="EMBL" id="FNAU01000015">
    <property type="protein sequence ID" value="SDE59532.1"/>
    <property type="molecule type" value="Genomic_DNA"/>
</dbReference>
<feature type="transmembrane region" description="Helical" evidence="6">
    <location>
        <begin position="466"/>
        <end position="485"/>
    </location>
</feature>
<reference evidence="10" key="2">
    <citation type="submission" date="2016-10" db="EMBL/GenBank/DDBJ databases">
        <authorList>
            <person name="Varghese N."/>
        </authorList>
    </citation>
    <scope>NUCLEOTIDE SEQUENCE [LARGE SCALE GENOMIC DNA]</scope>
    <source>
        <strain evidence="10">DSM 20639</strain>
    </source>
</reference>
<evidence type="ECO:0000256" key="1">
    <source>
        <dbReference type="ARBA" id="ARBA00004651"/>
    </source>
</evidence>
<evidence type="ECO:0000313" key="10">
    <source>
        <dbReference type="Proteomes" id="UP000182744"/>
    </source>
</evidence>